<dbReference type="InterPro" id="IPR028082">
    <property type="entry name" value="Peripla_BP_I"/>
</dbReference>
<reference evidence="2 3" key="1">
    <citation type="submission" date="2020-09" db="EMBL/GenBank/DDBJ databases">
        <title>Actinomycete isolated from the Camponotus japonicus Mayr.</title>
        <authorList>
            <person name="Gong X."/>
        </authorList>
    </citation>
    <scope>NUCLEOTIDE SEQUENCE [LARGE SCALE GENOMIC DNA]</scope>
    <source>
        <strain evidence="2 3">2C-HV3</strain>
    </source>
</reference>
<feature type="compositionally biased region" description="Basic and acidic residues" evidence="1">
    <location>
        <begin position="68"/>
        <end position="77"/>
    </location>
</feature>
<evidence type="ECO:0000313" key="2">
    <source>
        <dbReference type="EMBL" id="MBD3144450.1"/>
    </source>
</evidence>
<dbReference type="RefSeq" id="WP_191051992.1">
    <property type="nucleotide sequence ID" value="NZ_JACXRZ010000009.1"/>
</dbReference>
<dbReference type="Proteomes" id="UP000653231">
    <property type="component" value="Unassembled WGS sequence"/>
</dbReference>
<keyword evidence="3" id="KW-1185">Reference proteome</keyword>
<comment type="caution">
    <text evidence="2">The sequence shown here is derived from an EMBL/GenBank/DDBJ whole genome shotgun (WGS) entry which is preliminary data.</text>
</comment>
<evidence type="ECO:0008006" key="4">
    <source>
        <dbReference type="Google" id="ProtNLM"/>
    </source>
</evidence>
<protein>
    <recommendedName>
        <fullName evidence="4">LacI family transcriptional regulator</fullName>
    </recommendedName>
</protein>
<name>A0ABR8L4T8_9ACTN</name>
<evidence type="ECO:0000256" key="1">
    <source>
        <dbReference type="SAM" id="MobiDB-lite"/>
    </source>
</evidence>
<organism evidence="2 3">
    <name type="scientific">Microbispora bryophytorum subsp. camponoti</name>
    <dbReference type="NCBI Taxonomy" id="1677852"/>
    <lineage>
        <taxon>Bacteria</taxon>
        <taxon>Bacillati</taxon>
        <taxon>Actinomycetota</taxon>
        <taxon>Actinomycetes</taxon>
        <taxon>Streptosporangiales</taxon>
        <taxon>Streptosporangiaceae</taxon>
        <taxon>Microbispora</taxon>
    </lineage>
</organism>
<sequence>MLITAAPEADTIFCGNDQIADGAREALAALGRRVPDDVASGVVRQPGRLVVRESTGASFSAASATENLARRGPRDPP</sequence>
<feature type="region of interest" description="Disordered" evidence="1">
    <location>
        <begin position="54"/>
        <end position="77"/>
    </location>
</feature>
<gene>
    <name evidence="2" type="ORF">IEQ31_14790</name>
</gene>
<dbReference type="EMBL" id="JACXRZ010000009">
    <property type="protein sequence ID" value="MBD3144450.1"/>
    <property type="molecule type" value="Genomic_DNA"/>
</dbReference>
<proteinExistence type="predicted"/>
<evidence type="ECO:0000313" key="3">
    <source>
        <dbReference type="Proteomes" id="UP000653231"/>
    </source>
</evidence>
<dbReference type="SUPFAM" id="SSF53822">
    <property type="entry name" value="Periplasmic binding protein-like I"/>
    <property type="match status" value="1"/>
</dbReference>
<accession>A0ABR8L4T8</accession>
<feature type="compositionally biased region" description="Low complexity" evidence="1">
    <location>
        <begin position="54"/>
        <end position="65"/>
    </location>
</feature>
<dbReference type="Gene3D" id="3.40.50.2300">
    <property type="match status" value="1"/>
</dbReference>